<dbReference type="RefSeq" id="WP_345195630.1">
    <property type="nucleotide sequence ID" value="NZ_BAABFL010000251.1"/>
</dbReference>
<proteinExistence type="predicted"/>
<evidence type="ECO:0008006" key="3">
    <source>
        <dbReference type="Google" id="ProtNLM"/>
    </source>
</evidence>
<gene>
    <name evidence="1" type="ORF">GCM10023116_19500</name>
</gene>
<keyword evidence="2" id="KW-1185">Reference proteome</keyword>
<comment type="caution">
    <text evidence="1">The sequence shown here is derived from an EMBL/GenBank/DDBJ whole genome shotgun (WGS) entry which is preliminary data.</text>
</comment>
<accession>A0ABP8V1H9</accession>
<sequence>MSASVISRNNQSFVLQIEVPVNQGNMLVSEGLLLEQLNEAGKLGTHEILERFDVTSQDPIIFQGQKLTYKHQVTKRYETPYGPVDCERAVYQESGGGTTLAPLDYHAHIVGSATPRLAKMVSSKYSKNAAPAVEDDLANNHGRKLSQSYIKNLCDRVGYLIEEHDNDDYDLPELDEPVASVAIGLDGTCMLLCDDGWREAMCGTVSLYDSSGHRQYTVYVAEAPEYGKARFLRKLEQEVGKVRERYPDACYIGVADGARENWRFLKQHTDFQLLDFFHVSEYVAGASHALFPDDEGKRKIWLEDRLHRLKHKRGAASRLLHELEQAELPKRTTALVEKRYKAVTYLKNNLPLMRYYHAVKRLWPIGSGVTEAACKTLVKQRFCCAGMRWKYESALIVLGMRALAETKGRWDQLWERITCENRLGEPVSSY</sequence>
<protein>
    <recommendedName>
        <fullName evidence="3">ISKra4 family transposase</fullName>
    </recommendedName>
</protein>
<evidence type="ECO:0000313" key="2">
    <source>
        <dbReference type="Proteomes" id="UP001500604"/>
    </source>
</evidence>
<dbReference type="EMBL" id="BAABFL010000251">
    <property type="protein sequence ID" value="GAA4649672.1"/>
    <property type="molecule type" value="Genomic_DNA"/>
</dbReference>
<organism evidence="1 2">
    <name type="scientific">Kistimonas scapharcae</name>
    <dbReference type="NCBI Taxonomy" id="1036133"/>
    <lineage>
        <taxon>Bacteria</taxon>
        <taxon>Pseudomonadati</taxon>
        <taxon>Pseudomonadota</taxon>
        <taxon>Gammaproteobacteria</taxon>
        <taxon>Oceanospirillales</taxon>
        <taxon>Endozoicomonadaceae</taxon>
        <taxon>Kistimonas</taxon>
    </lineage>
</organism>
<name>A0ABP8V1H9_9GAMM</name>
<evidence type="ECO:0000313" key="1">
    <source>
        <dbReference type="EMBL" id="GAA4649672.1"/>
    </source>
</evidence>
<reference evidence="2" key="1">
    <citation type="journal article" date="2019" name="Int. J. Syst. Evol. Microbiol.">
        <title>The Global Catalogue of Microorganisms (GCM) 10K type strain sequencing project: providing services to taxonomists for standard genome sequencing and annotation.</title>
        <authorList>
            <consortium name="The Broad Institute Genomics Platform"/>
            <consortium name="The Broad Institute Genome Sequencing Center for Infectious Disease"/>
            <person name="Wu L."/>
            <person name="Ma J."/>
        </authorList>
    </citation>
    <scope>NUCLEOTIDE SEQUENCE [LARGE SCALE GENOMIC DNA]</scope>
    <source>
        <strain evidence="2">JCM 17805</strain>
    </source>
</reference>
<dbReference type="Proteomes" id="UP001500604">
    <property type="component" value="Unassembled WGS sequence"/>
</dbReference>